<evidence type="ECO:0000313" key="1">
    <source>
        <dbReference type="EMBL" id="SPE20627.1"/>
    </source>
</evidence>
<dbReference type="Proteomes" id="UP000239650">
    <property type="component" value="Unassembled WGS sequence"/>
</dbReference>
<dbReference type="GO" id="GO:0046417">
    <property type="term" value="P:chorismate metabolic process"/>
    <property type="evidence" value="ECO:0007669"/>
    <property type="project" value="InterPro"/>
</dbReference>
<dbReference type="GO" id="GO:0004106">
    <property type="term" value="F:chorismate mutase activity"/>
    <property type="evidence" value="ECO:0007669"/>
    <property type="project" value="InterPro"/>
</dbReference>
<dbReference type="RefSeq" id="WP_016265650.1">
    <property type="nucleotide sequence ID" value="NZ_BJLN01000005.1"/>
</dbReference>
<evidence type="ECO:0000313" key="2">
    <source>
        <dbReference type="Proteomes" id="UP000239650"/>
    </source>
</evidence>
<protein>
    <submittedName>
        <fullName evidence="1">Uncharacterized protein</fullName>
    </submittedName>
</protein>
<accession>A0A9N7PAW4</accession>
<dbReference type="InterPro" id="IPR036979">
    <property type="entry name" value="CM_dom_sf"/>
</dbReference>
<dbReference type="Pfam" id="PF01817">
    <property type="entry name" value="CM_2"/>
    <property type="match status" value="1"/>
</dbReference>
<dbReference type="Gene3D" id="1.20.59.10">
    <property type="entry name" value="Chorismate mutase"/>
    <property type="match status" value="1"/>
</dbReference>
<reference evidence="1 2" key="1">
    <citation type="submission" date="2018-02" db="EMBL/GenBank/DDBJ databases">
        <authorList>
            <person name="Rodrigo-Torres L."/>
            <person name="Arahal R. D."/>
            <person name="Lucena T."/>
        </authorList>
    </citation>
    <scope>NUCLEOTIDE SEQUENCE [LARGE SCALE GENOMIC DNA]</scope>
    <source>
        <strain evidence="1 2">CECT 9267</strain>
    </source>
</reference>
<comment type="caution">
    <text evidence="1">The sequence shown here is derived from an EMBL/GenBank/DDBJ whole genome shotgun (WGS) entry which is preliminary data.</text>
</comment>
<sequence>MLEEQYQKIDALDQQLAALFEQRMAVVDEIAQIKFDNQIGLTNIQREKAVMDQRLAAVEEPKFEPYIVDLYQTMILIAKQYQVKKMKALKEQAEA</sequence>
<dbReference type="SUPFAM" id="SSF48600">
    <property type="entry name" value="Chorismate mutase II"/>
    <property type="match status" value="1"/>
</dbReference>
<dbReference type="AlphaFoldDB" id="A0A9N7PAW4"/>
<dbReference type="InterPro" id="IPR002701">
    <property type="entry name" value="CM_II_prokaryot"/>
</dbReference>
<dbReference type="SMART" id="SM00830">
    <property type="entry name" value="CM_2"/>
    <property type="match status" value="1"/>
</dbReference>
<organism evidence="1 2">
    <name type="scientific">Latilactobacillus sakei</name>
    <name type="common">Lactobacillus sakei</name>
    <dbReference type="NCBI Taxonomy" id="1599"/>
    <lineage>
        <taxon>Bacteria</taxon>
        <taxon>Bacillati</taxon>
        <taxon>Bacillota</taxon>
        <taxon>Bacilli</taxon>
        <taxon>Lactobacillales</taxon>
        <taxon>Lactobacillaceae</taxon>
        <taxon>Latilactobacillus</taxon>
    </lineage>
</organism>
<dbReference type="InterPro" id="IPR036263">
    <property type="entry name" value="Chorismate_II_sf"/>
</dbReference>
<proteinExistence type="predicted"/>
<gene>
    <name evidence="1" type="ORF">LAS9267_00987</name>
</gene>
<dbReference type="PROSITE" id="PS51168">
    <property type="entry name" value="CHORISMATE_MUT_2"/>
    <property type="match status" value="1"/>
</dbReference>
<dbReference type="EMBL" id="OKRC01000004">
    <property type="protein sequence ID" value="SPE20627.1"/>
    <property type="molecule type" value="Genomic_DNA"/>
</dbReference>
<dbReference type="GeneID" id="57132577"/>
<name>A0A9N7PAW4_LATSK</name>